<feature type="region of interest" description="Disordered" evidence="1">
    <location>
        <begin position="398"/>
        <end position="492"/>
    </location>
</feature>
<feature type="compositionally biased region" description="Polar residues" evidence="1">
    <location>
        <begin position="125"/>
        <end position="134"/>
    </location>
</feature>
<feature type="compositionally biased region" description="Basic and acidic residues" evidence="1">
    <location>
        <begin position="23"/>
        <end position="41"/>
    </location>
</feature>
<feature type="compositionally biased region" description="Basic and acidic residues" evidence="1">
    <location>
        <begin position="55"/>
        <end position="77"/>
    </location>
</feature>
<feature type="region of interest" description="Disordered" evidence="1">
    <location>
        <begin position="1"/>
        <end position="151"/>
    </location>
</feature>
<feature type="region of interest" description="Disordered" evidence="1">
    <location>
        <begin position="627"/>
        <end position="848"/>
    </location>
</feature>
<feature type="region of interest" description="Disordered" evidence="1">
    <location>
        <begin position="905"/>
        <end position="948"/>
    </location>
</feature>
<feature type="region of interest" description="Disordered" evidence="1">
    <location>
        <begin position="548"/>
        <end position="591"/>
    </location>
</feature>
<proteinExistence type="predicted"/>
<dbReference type="Proteomes" id="UP001610335">
    <property type="component" value="Unassembled WGS sequence"/>
</dbReference>
<feature type="region of interest" description="Disordered" evidence="1">
    <location>
        <begin position="279"/>
        <end position="378"/>
    </location>
</feature>
<feature type="compositionally biased region" description="Basic residues" evidence="1">
    <location>
        <begin position="679"/>
        <end position="690"/>
    </location>
</feature>
<feature type="compositionally biased region" description="Pro residues" evidence="1">
    <location>
        <begin position="2140"/>
        <end position="2155"/>
    </location>
</feature>
<feature type="region of interest" description="Disordered" evidence="1">
    <location>
        <begin position="2136"/>
        <end position="2156"/>
    </location>
</feature>
<sequence>MQMESWRERGFVPDSDDEDGFDSQDRKKVNQDQDQETHHEAGSTVASSGEEEEVERAGSEIDGSNSKRRENARHDSLELVGETHYVVGALDDDDLPLPEGRPQTPEDESDLENESPAKSSAVGGASQTLTPQPKQQRDFWDVPSSSPDLLQLDHHPWRKEASPIFTPTPKAKAASQLCPPVEHVESSPLSSPLSSLNSLALYEDTQQEAEEPRNQVLEDLLPPLDIPEDILQALEELDQPARRSLRQRNPIQLHPYLLEDAKYQRLMKARGIRPVRVQNEQEAGPAAAESQGQDFGEDAGSTSETQQTDFHFPPSSPAEPRQLLGITPSESSAENGGRKNPPHPKPSTNGSGPRSPKRRRVAGPGDHRQHQNLRPVRPQVVINNVPLYIPPEATSIFDIPSPPRSGSVSSPPTQNNIGFRFPRGFSPPIITPKTDTRKRTKDVNDTSTVMVELGGGGLDQDSDDARSARSTSPHSPVTSDSEDENSANEGNNANVEEAAVRRLQKKIKGVLPASWLRLDQQKQQGLQSAAQQNRDRISRLETEAAKGVARKITKRADPSVPSRARDQLSSLRQLAEGSDQESERDDDEADDVEARQRLANMFGLEDSFLDQDPGGDIMEDNRIDYMFTPASRNHAPSHGRNPVKKRRRLDTDETRHGGQSKKPRLKRQARLTDPVYGSRRTKRPSQRHPKLGILDTPDVTSKPRDAQPQFLRVAARKARSRQDRGRQSPSHKVIRLSSRLDTEDANASLRDWRAGRMRQTTLPRPSSQKPRRRPLMDLSTNARDVSHGLAAKRSGENRRNDAQHATSTRNNRAMGENAPAPSNPNTTPETHKNAPAKPVRQSQQLRGNAWVVQRNLAITSLSRNNPRPVVPEIENREGMTRTSSLQGSLALLNRDRKLLLNRFLSGDTAPQNSPQIPIELDKSKHGPPKPAADSRRRQLKKRPPRRLDVTDLEEHAFPVFSSPEVETVKPPSREQVPHDRAAGGLNHFKTTYSLDFDISPLHPGVFFHESTFIGSGDFSRSLDISKRDLDKNTGTLNINLGDQSLRWGPWDDNVSSQLGVAFDGILGTAETGQTDGDLEGNIQDITDHGCAIYRSVIKYVTEALTFIDPIDRVGFATRANGLVSNLTEDLSNMRSATAHGTDQVIRIASLNVVFANQICQIVSHSLVSQSIRDEAFNLAKSASRQVIAFVSNPTGQAEIRKLLAASKLRDWREAGIKHDHPTVEAYVIVQHVLRSTDRPKGCLEDLLAEVYSMVAESLEKDIGGLENGWQRVFTTLPLHEIDALGVAHVGSRFKGGNDNWTVVKRLLRPALDSEGVDSESQPISYYSYCRVVFQRCFILINGWGWRDCKPILDTLYDFFAKRTLYNLKLEESYRSPSFLDDLDGNPSLEVLPGDSCFHILLKIIASGLRFLTKVYDKKKIRNYAWRLLPNHGRVYPKEQSIHEADLNALRNHHDLLCTLYSSVPDGCRPRLETIKNLVHPASSHRETCNISLGSWARLARFKLSTNEDVSGLVLFAEWHGYFVTEFLKQHSLARREVEAQTNGDKQFSQQLIDRTIAQNQRQIESLLKTALQGLQSAVKSAPTVEHAQKIVSETPLNSILGLFNTDVYRLNSTVSEALEVILLYVKKCNSTGTGSSTRTENVLIVTDEDSQDYGDWTDIEAVYGYNCVPVTPGVEHVEKAFHPAVSRLVSNCFGEDRCPNDAILLSVVDCWTSVAHTLVRHGLRRWDSYISPYEGDSWVALRSTTQTRKFTPQFLARCIEKDSQFLSDCKVQVFGMWLSSLVERVSMVKFQHRLTEALLNQDATDPVLKNLPFSRDLKEGRFSISFIDFIQRRLSLISSLLSNMRVHIQDLDDAESRELSTTQQEYREILQKMMSSMRSNYQELGGDENVQGAYVDFVQRIVGFLQQHTRDICPIEPFFTDTAAFPLPSNDPTYIVARLKSYEPKLSSTNGARTLTTFVQGVSERAALDGQQKYLVDQLYDSMAGSYEDGNPEQPTLRATLLQCVFPAYLATAFTKPAAWVLSRPIIETITQVFQVLLFNMDTTDSDCVNSVLRCFSAIFEPSHKALHSIISNTSMLKEPTVLITATTFLEMITSALPIVDYIDRLNIDLDTNATNLISQLRAFQQFTLVALSHLQPQPQQSPPPPAQITSPSPPNEITLSATRDLQSYINENWSRHQGKYYFTKRGGGHQRQEVEIEVSTAAKLDHFPERGFYHAAERFLEAIDDLDLFGEAEEGLGCENMSDLMWGEEIGVGSGSTGEDWLNEDFFVF</sequence>
<dbReference type="Pfam" id="PF09462">
    <property type="entry name" value="Mus7"/>
    <property type="match status" value="1"/>
</dbReference>
<feature type="compositionally biased region" description="Low complexity" evidence="1">
    <location>
        <begin position="816"/>
        <end position="828"/>
    </location>
</feature>
<dbReference type="EMBL" id="JBFXLS010000038">
    <property type="protein sequence ID" value="KAL2825141.1"/>
    <property type="molecule type" value="Genomic_DNA"/>
</dbReference>
<protein>
    <submittedName>
        <fullName evidence="2">Mus7/MMS22 family-domain-containing protein</fullName>
    </submittedName>
</protein>
<evidence type="ECO:0000256" key="1">
    <source>
        <dbReference type="SAM" id="MobiDB-lite"/>
    </source>
</evidence>
<comment type="caution">
    <text evidence="2">The sequence shown here is derived from an EMBL/GenBank/DDBJ whole genome shotgun (WGS) entry which is preliminary data.</text>
</comment>
<feature type="compositionally biased region" description="Basic and acidic residues" evidence="1">
    <location>
        <begin position="434"/>
        <end position="444"/>
    </location>
</feature>
<feature type="compositionally biased region" description="Basic residues" evidence="1">
    <location>
        <begin position="635"/>
        <end position="648"/>
    </location>
</feature>
<feature type="compositionally biased region" description="Polar residues" evidence="1">
    <location>
        <begin position="300"/>
        <end position="309"/>
    </location>
</feature>
<feature type="compositionally biased region" description="Basic and acidic residues" evidence="1">
    <location>
        <begin position="971"/>
        <end position="981"/>
    </location>
</feature>
<feature type="compositionally biased region" description="Acidic residues" evidence="1">
    <location>
        <begin position="578"/>
        <end position="591"/>
    </location>
</feature>
<dbReference type="PANTHER" id="PTHR28122">
    <property type="entry name" value="E3 UBIQUITIN-PROTEIN LIGASE SUBSTRATE RECEPTOR MMS22"/>
    <property type="match status" value="1"/>
</dbReference>
<evidence type="ECO:0000313" key="2">
    <source>
        <dbReference type="EMBL" id="KAL2825141.1"/>
    </source>
</evidence>
<dbReference type="PANTHER" id="PTHR28122:SF1">
    <property type="entry name" value="E3 UBIQUITIN-PROTEIN LIGASE SUBSTRATE RECEPTOR MMS22"/>
    <property type="match status" value="1"/>
</dbReference>
<feature type="region of interest" description="Disordered" evidence="1">
    <location>
        <begin position="963"/>
        <end position="984"/>
    </location>
</feature>
<feature type="compositionally biased region" description="Basic and acidic residues" evidence="1">
    <location>
        <begin position="1"/>
        <end position="11"/>
    </location>
</feature>
<dbReference type="InterPro" id="IPR019021">
    <property type="entry name" value="Mms22"/>
</dbReference>
<name>A0ABR4IBM0_9EURO</name>
<accession>A0ABR4IBM0</accession>
<evidence type="ECO:0000313" key="3">
    <source>
        <dbReference type="Proteomes" id="UP001610335"/>
    </source>
</evidence>
<feature type="compositionally biased region" description="Basic residues" evidence="1">
    <location>
        <begin position="658"/>
        <end position="669"/>
    </location>
</feature>
<reference evidence="2 3" key="1">
    <citation type="submission" date="2024-07" db="EMBL/GenBank/DDBJ databases">
        <title>Section-level genome sequencing and comparative genomics of Aspergillus sections Usti and Cavernicolus.</title>
        <authorList>
            <consortium name="Lawrence Berkeley National Laboratory"/>
            <person name="Nybo J.L."/>
            <person name="Vesth T.C."/>
            <person name="Theobald S."/>
            <person name="Frisvad J.C."/>
            <person name="Larsen T.O."/>
            <person name="Kjaerboelling I."/>
            <person name="Rothschild-Mancinelli K."/>
            <person name="Lyhne E.K."/>
            <person name="Kogle M.E."/>
            <person name="Barry K."/>
            <person name="Clum A."/>
            <person name="Na H."/>
            <person name="Ledsgaard L."/>
            <person name="Lin J."/>
            <person name="Lipzen A."/>
            <person name="Kuo A."/>
            <person name="Riley R."/>
            <person name="Mondo S."/>
            <person name="LaButti K."/>
            <person name="Haridas S."/>
            <person name="Pangalinan J."/>
            <person name="Salamov A.A."/>
            <person name="Simmons B.A."/>
            <person name="Magnuson J.K."/>
            <person name="Chen J."/>
            <person name="Drula E."/>
            <person name="Henrissat B."/>
            <person name="Wiebenga A."/>
            <person name="Lubbers R.J."/>
            <person name="Gomes A.C."/>
            <person name="Makela M.R."/>
            <person name="Stajich J."/>
            <person name="Grigoriev I.V."/>
            <person name="Mortensen U.H."/>
            <person name="De vries R.P."/>
            <person name="Baker S.E."/>
            <person name="Andersen M.R."/>
        </authorList>
    </citation>
    <scope>NUCLEOTIDE SEQUENCE [LARGE SCALE GENOMIC DNA]</scope>
    <source>
        <strain evidence="2 3">CBS 600.67</strain>
    </source>
</reference>
<organism evidence="2 3">
    <name type="scientific">Aspergillus cavernicola</name>
    <dbReference type="NCBI Taxonomy" id="176166"/>
    <lineage>
        <taxon>Eukaryota</taxon>
        <taxon>Fungi</taxon>
        <taxon>Dikarya</taxon>
        <taxon>Ascomycota</taxon>
        <taxon>Pezizomycotina</taxon>
        <taxon>Eurotiomycetes</taxon>
        <taxon>Eurotiomycetidae</taxon>
        <taxon>Eurotiales</taxon>
        <taxon>Aspergillaceae</taxon>
        <taxon>Aspergillus</taxon>
        <taxon>Aspergillus subgen. Nidulantes</taxon>
    </lineage>
</organism>
<gene>
    <name evidence="2" type="ORF">BDW59DRAFT_146471</name>
</gene>
<feature type="compositionally biased region" description="Basic and acidic residues" evidence="1">
    <location>
        <begin position="793"/>
        <end position="802"/>
    </location>
</feature>
<keyword evidence="3" id="KW-1185">Reference proteome</keyword>